<keyword evidence="7" id="KW-1185">Reference proteome</keyword>
<evidence type="ECO:0000313" key="7">
    <source>
        <dbReference type="Proteomes" id="UP000189911"/>
    </source>
</evidence>
<feature type="region of interest" description="Disordered" evidence="4">
    <location>
        <begin position="610"/>
        <end position="646"/>
    </location>
</feature>
<dbReference type="Proteomes" id="UP000189911">
    <property type="component" value="Chromosome F"/>
</dbReference>
<dbReference type="InterPro" id="IPR000719">
    <property type="entry name" value="Prot_kinase_dom"/>
</dbReference>
<protein>
    <submittedName>
        <fullName evidence="6">LANO_0F15302g1_1</fullName>
    </submittedName>
</protein>
<evidence type="ECO:0000256" key="3">
    <source>
        <dbReference type="PROSITE-ProRule" id="PRU10141"/>
    </source>
</evidence>
<keyword evidence="2 3" id="KW-0067">ATP-binding</keyword>
<feature type="region of interest" description="Disordered" evidence="4">
    <location>
        <begin position="190"/>
        <end position="210"/>
    </location>
</feature>
<feature type="compositionally biased region" description="Polar residues" evidence="4">
    <location>
        <begin position="50"/>
        <end position="69"/>
    </location>
</feature>
<accession>A0A1G4KCH3</accession>
<feature type="region of interest" description="Disordered" evidence="4">
    <location>
        <begin position="661"/>
        <end position="718"/>
    </location>
</feature>
<evidence type="ECO:0000313" key="6">
    <source>
        <dbReference type="EMBL" id="SCV02110.1"/>
    </source>
</evidence>
<evidence type="ECO:0000256" key="4">
    <source>
        <dbReference type="SAM" id="MobiDB-lite"/>
    </source>
</evidence>
<dbReference type="PROSITE" id="PS50011">
    <property type="entry name" value="PROTEIN_KINASE_DOM"/>
    <property type="match status" value="1"/>
</dbReference>
<dbReference type="OrthoDB" id="4062651at2759"/>
<dbReference type="SMART" id="SM00220">
    <property type="entry name" value="S_TKc"/>
    <property type="match status" value="1"/>
</dbReference>
<dbReference type="SUPFAM" id="SSF56112">
    <property type="entry name" value="Protein kinase-like (PK-like)"/>
    <property type="match status" value="1"/>
</dbReference>
<dbReference type="PROSITE" id="PS00108">
    <property type="entry name" value="PROTEIN_KINASE_ST"/>
    <property type="match status" value="1"/>
</dbReference>
<feature type="compositionally biased region" description="Basic and acidic residues" evidence="4">
    <location>
        <begin position="25"/>
        <end position="43"/>
    </location>
</feature>
<name>A0A1G4KCH3_9SACH</name>
<dbReference type="InterPro" id="IPR008271">
    <property type="entry name" value="Ser/Thr_kinase_AS"/>
</dbReference>
<evidence type="ECO:0000259" key="5">
    <source>
        <dbReference type="PROSITE" id="PS50011"/>
    </source>
</evidence>
<reference evidence="7" key="1">
    <citation type="submission" date="2016-03" db="EMBL/GenBank/DDBJ databases">
        <authorList>
            <person name="Devillers Hugo."/>
        </authorList>
    </citation>
    <scope>NUCLEOTIDE SEQUENCE [LARGE SCALE GENOMIC DNA]</scope>
</reference>
<gene>
    <name evidence="6" type="ORF">LANO_0F15302G</name>
</gene>
<dbReference type="GO" id="GO:0004672">
    <property type="term" value="F:protein kinase activity"/>
    <property type="evidence" value="ECO:0007669"/>
    <property type="project" value="InterPro"/>
</dbReference>
<dbReference type="PANTHER" id="PTHR44167">
    <property type="entry name" value="OVARIAN-SPECIFIC SERINE/THREONINE-PROTEIN KINASE LOK-RELATED"/>
    <property type="match status" value="1"/>
</dbReference>
<dbReference type="PANTHER" id="PTHR44167:SF24">
    <property type="entry name" value="SERINE_THREONINE-PROTEIN KINASE CHK2"/>
    <property type="match status" value="1"/>
</dbReference>
<feature type="compositionally biased region" description="Basic and acidic residues" evidence="4">
    <location>
        <begin position="693"/>
        <end position="709"/>
    </location>
</feature>
<dbReference type="AlphaFoldDB" id="A0A1G4KCH3"/>
<feature type="binding site" evidence="3">
    <location>
        <position position="310"/>
    </location>
    <ligand>
        <name>ATP</name>
        <dbReference type="ChEBI" id="CHEBI:30616"/>
    </ligand>
</feature>
<dbReference type="PROSITE" id="PS00107">
    <property type="entry name" value="PROTEIN_KINASE_ATP"/>
    <property type="match status" value="1"/>
</dbReference>
<dbReference type="Pfam" id="PF00069">
    <property type="entry name" value="Pkinase"/>
    <property type="match status" value="1"/>
</dbReference>
<dbReference type="InterPro" id="IPR011009">
    <property type="entry name" value="Kinase-like_dom_sf"/>
</dbReference>
<feature type="compositionally biased region" description="Polar residues" evidence="4">
    <location>
        <begin position="196"/>
        <end position="210"/>
    </location>
</feature>
<dbReference type="InterPro" id="IPR017441">
    <property type="entry name" value="Protein_kinase_ATP_BS"/>
</dbReference>
<feature type="compositionally biased region" description="Basic and acidic residues" evidence="4">
    <location>
        <begin position="82"/>
        <end position="91"/>
    </location>
</feature>
<organism evidence="6 7">
    <name type="scientific">Lachancea nothofagi CBS 11611</name>
    <dbReference type="NCBI Taxonomy" id="1266666"/>
    <lineage>
        <taxon>Eukaryota</taxon>
        <taxon>Fungi</taxon>
        <taxon>Dikarya</taxon>
        <taxon>Ascomycota</taxon>
        <taxon>Saccharomycotina</taxon>
        <taxon>Saccharomycetes</taxon>
        <taxon>Saccharomycetales</taxon>
        <taxon>Saccharomycetaceae</taxon>
        <taxon>Lachancea</taxon>
    </lineage>
</organism>
<sequence>MEPVKDRSEAGSGTAAAQNSVARNSAKEENGDRRNLAGKERSPVSKPVSRAQQQESKPKNLNRSVSVKSMNPLRKIFHRSQSHHEMVDRSRHAAGSSSPHGPPLNSDQKTRNRSSSFLQRMHPHHNQANQQHPYHQQHQTSPNPKNLHQSSSSVTIHNSKGHNVNPFITSRSNVFDSPFSALGKGSDIAAPRQPYINGSNPISRKTSSNESNMIYNPYGTLSKNNTSSSQHDLSFYLHDGKDELPLLPIPLKDPNEYLPEGYKQYSVQLADNFAYPEKNSADDLNLGSGGSSDVRTVRSAFHKKELYALKKFKLLRNEKPDHFYQRCSKEFIMAKRLSKNPHIANTFYLVKVSTTTFMTRGWAFVMEYCTGGDLYSLITKPNWKKRPLSEKFEYWRQVVEGIKFIHSQGIVHRDIKPENVLITNEGLAKLTDFGISEWGHENPDDLESPVKLFDTYVGSPPYTSPEVMCFNDDNATKQDLKPYDAYKMDCWALGVLLFTLVYQSTPFMEAYKTDSRFRSYVLAYDNFVDHNNPQFRKPGTYKSGPGSEFQFGREFQNTNASRVAWRLADPDAKTRYTIDDIVADPWWASISANAHESSVVVPKMPELRNSSYESNNENSILATPPSARTSEEDLTHTSNPFLVQNNKNKSKSMLSIAEVPPAGGAQAMGGESLPTLNEEKVIEENGSGVESSGKTERVGDESAGEKSMEKLSLGELEK</sequence>
<feature type="compositionally biased region" description="Polar residues" evidence="4">
    <location>
        <begin position="140"/>
        <end position="167"/>
    </location>
</feature>
<evidence type="ECO:0000256" key="1">
    <source>
        <dbReference type="ARBA" id="ARBA00022741"/>
    </source>
</evidence>
<feature type="region of interest" description="Disordered" evidence="4">
    <location>
        <begin position="1"/>
        <end position="167"/>
    </location>
</feature>
<dbReference type="Gene3D" id="1.10.510.10">
    <property type="entry name" value="Transferase(Phosphotransferase) domain 1"/>
    <property type="match status" value="1"/>
</dbReference>
<proteinExistence type="predicted"/>
<dbReference type="GO" id="GO:0005524">
    <property type="term" value="F:ATP binding"/>
    <property type="evidence" value="ECO:0007669"/>
    <property type="project" value="UniProtKB-UniRule"/>
</dbReference>
<feature type="compositionally biased region" description="Low complexity" evidence="4">
    <location>
        <begin position="610"/>
        <end position="619"/>
    </location>
</feature>
<keyword evidence="1 3" id="KW-0547">Nucleotide-binding</keyword>
<feature type="compositionally biased region" description="Low complexity" evidence="4">
    <location>
        <begin position="126"/>
        <end position="139"/>
    </location>
</feature>
<evidence type="ECO:0000256" key="2">
    <source>
        <dbReference type="ARBA" id="ARBA00022840"/>
    </source>
</evidence>
<dbReference type="EMBL" id="LT598452">
    <property type="protein sequence ID" value="SCV02110.1"/>
    <property type="molecule type" value="Genomic_DNA"/>
</dbReference>
<feature type="domain" description="Protein kinase" evidence="5">
    <location>
        <begin position="280"/>
        <end position="587"/>
    </location>
</feature>
<feature type="compositionally biased region" description="Polar residues" evidence="4">
    <location>
        <begin position="636"/>
        <end position="646"/>
    </location>
</feature>